<gene>
    <name evidence="9" type="ORF">CVT24_011599</name>
</gene>
<keyword evidence="6" id="KW-0249">Electron transport</keyword>
<evidence type="ECO:0000256" key="7">
    <source>
        <dbReference type="ARBA" id="ARBA00023128"/>
    </source>
</evidence>
<evidence type="ECO:0000256" key="3">
    <source>
        <dbReference type="ARBA" id="ARBA00022448"/>
    </source>
</evidence>
<evidence type="ECO:0000256" key="4">
    <source>
        <dbReference type="ARBA" id="ARBA00022660"/>
    </source>
</evidence>
<dbReference type="Proteomes" id="UP000284842">
    <property type="component" value="Unassembled WGS sequence"/>
</dbReference>
<evidence type="ECO:0008006" key="11">
    <source>
        <dbReference type="Google" id="ProtNLM"/>
    </source>
</evidence>
<accession>A0A409YVB3</accession>
<dbReference type="OrthoDB" id="286811at2759"/>
<evidence type="ECO:0000256" key="1">
    <source>
        <dbReference type="ARBA" id="ARBA00004443"/>
    </source>
</evidence>
<dbReference type="PANTHER" id="PTHR12653">
    <property type="entry name" value="NADH-UBIQUINONE OXIDOREDUCTASE 13 KD-B SUBUNIT"/>
    <property type="match status" value="1"/>
</dbReference>
<proteinExistence type="inferred from homology"/>
<organism evidence="9 10">
    <name type="scientific">Panaeolus cyanescens</name>
    <dbReference type="NCBI Taxonomy" id="181874"/>
    <lineage>
        <taxon>Eukaryota</taxon>
        <taxon>Fungi</taxon>
        <taxon>Dikarya</taxon>
        <taxon>Basidiomycota</taxon>
        <taxon>Agaricomycotina</taxon>
        <taxon>Agaricomycetes</taxon>
        <taxon>Agaricomycetidae</taxon>
        <taxon>Agaricales</taxon>
        <taxon>Agaricineae</taxon>
        <taxon>Galeropsidaceae</taxon>
        <taxon>Panaeolus</taxon>
    </lineage>
</organism>
<keyword evidence="3" id="KW-0813">Transport</keyword>
<protein>
    <recommendedName>
        <fullName evidence="11">NADH dehydrogenase [ubiquinone] 1 alpha subcomplex subunit 5</fullName>
    </recommendedName>
</protein>
<evidence type="ECO:0000256" key="5">
    <source>
        <dbReference type="ARBA" id="ARBA00022792"/>
    </source>
</evidence>
<evidence type="ECO:0000313" key="10">
    <source>
        <dbReference type="Proteomes" id="UP000284842"/>
    </source>
</evidence>
<keyword evidence="5" id="KW-0999">Mitochondrion inner membrane</keyword>
<evidence type="ECO:0000313" key="9">
    <source>
        <dbReference type="EMBL" id="PPR06909.1"/>
    </source>
</evidence>
<comment type="subcellular location">
    <subcellularLocation>
        <location evidence="1">Mitochondrion inner membrane</location>
        <topology evidence="1">Peripheral membrane protein</topology>
        <orientation evidence="1">Matrix side</orientation>
    </subcellularLocation>
</comment>
<comment type="caution">
    <text evidence="9">The sequence shown here is derived from an EMBL/GenBank/DDBJ whole genome shotgun (WGS) entry which is preliminary data.</text>
</comment>
<sequence>MFRFTRPVFQAVKRTTGITGLAVHPNPLPELIKTYESTLTTVNALPQTSVYRQSVEALIKHKLNIVKTANGDISAAEKQLQEGQIEESLDIASDELALAGKMLEWKAWEPLAEKPEPGQWDYAGETTTATSS</sequence>
<dbReference type="Pfam" id="PF04716">
    <property type="entry name" value="ETC_C1_NDUFA5"/>
    <property type="match status" value="1"/>
</dbReference>
<keyword evidence="7" id="KW-0496">Mitochondrion</keyword>
<reference evidence="9 10" key="1">
    <citation type="journal article" date="2018" name="Evol. Lett.">
        <title>Horizontal gene cluster transfer increased hallucinogenic mushroom diversity.</title>
        <authorList>
            <person name="Reynolds H.T."/>
            <person name="Vijayakumar V."/>
            <person name="Gluck-Thaler E."/>
            <person name="Korotkin H.B."/>
            <person name="Matheny P.B."/>
            <person name="Slot J.C."/>
        </authorList>
    </citation>
    <scope>NUCLEOTIDE SEQUENCE [LARGE SCALE GENOMIC DNA]</scope>
    <source>
        <strain evidence="9 10">2629</strain>
    </source>
</reference>
<dbReference type="PANTHER" id="PTHR12653:SF0">
    <property type="entry name" value="NADH DEHYDROGENASE [UBIQUINONE] 1 ALPHA SUBCOMPLEX SUBUNIT 5"/>
    <property type="match status" value="1"/>
</dbReference>
<name>A0A409YVB3_9AGAR</name>
<dbReference type="STRING" id="181874.A0A409YVB3"/>
<dbReference type="AlphaFoldDB" id="A0A409YVB3"/>
<dbReference type="InParanoid" id="A0A409YVB3"/>
<dbReference type="GO" id="GO:0022904">
    <property type="term" value="P:respiratory electron transport chain"/>
    <property type="evidence" value="ECO:0007669"/>
    <property type="project" value="InterPro"/>
</dbReference>
<comment type="similarity">
    <text evidence="2">Belongs to the complex I NDUFA5 subunit family.</text>
</comment>
<dbReference type="EMBL" id="NHTK01000564">
    <property type="protein sequence ID" value="PPR06909.1"/>
    <property type="molecule type" value="Genomic_DNA"/>
</dbReference>
<evidence type="ECO:0000256" key="6">
    <source>
        <dbReference type="ARBA" id="ARBA00022982"/>
    </source>
</evidence>
<keyword evidence="4" id="KW-0679">Respiratory chain</keyword>
<evidence type="ECO:0000256" key="2">
    <source>
        <dbReference type="ARBA" id="ARBA00010261"/>
    </source>
</evidence>
<dbReference type="GO" id="GO:0005743">
    <property type="term" value="C:mitochondrial inner membrane"/>
    <property type="evidence" value="ECO:0007669"/>
    <property type="project" value="UniProtKB-SubCell"/>
</dbReference>
<keyword evidence="8" id="KW-0472">Membrane</keyword>
<evidence type="ECO:0000256" key="8">
    <source>
        <dbReference type="ARBA" id="ARBA00023136"/>
    </source>
</evidence>
<keyword evidence="10" id="KW-1185">Reference proteome</keyword>
<dbReference type="InterPro" id="IPR006806">
    <property type="entry name" value="NDUFA5"/>
</dbReference>